<dbReference type="Proteomes" id="UP000828390">
    <property type="component" value="Unassembled WGS sequence"/>
</dbReference>
<feature type="region of interest" description="Disordered" evidence="1">
    <location>
        <begin position="1"/>
        <end position="62"/>
    </location>
</feature>
<gene>
    <name evidence="2" type="ORF">DPMN_118451</name>
</gene>
<evidence type="ECO:0000256" key="1">
    <source>
        <dbReference type="SAM" id="MobiDB-lite"/>
    </source>
</evidence>
<comment type="caution">
    <text evidence="2">The sequence shown here is derived from an EMBL/GenBank/DDBJ whole genome shotgun (WGS) entry which is preliminary data.</text>
</comment>
<accession>A0A9D4GK45</accession>
<organism evidence="2 3">
    <name type="scientific">Dreissena polymorpha</name>
    <name type="common">Zebra mussel</name>
    <name type="synonym">Mytilus polymorpha</name>
    <dbReference type="NCBI Taxonomy" id="45954"/>
    <lineage>
        <taxon>Eukaryota</taxon>
        <taxon>Metazoa</taxon>
        <taxon>Spiralia</taxon>
        <taxon>Lophotrochozoa</taxon>
        <taxon>Mollusca</taxon>
        <taxon>Bivalvia</taxon>
        <taxon>Autobranchia</taxon>
        <taxon>Heteroconchia</taxon>
        <taxon>Euheterodonta</taxon>
        <taxon>Imparidentia</taxon>
        <taxon>Neoheterodontei</taxon>
        <taxon>Myida</taxon>
        <taxon>Dreissenoidea</taxon>
        <taxon>Dreissenidae</taxon>
        <taxon>Dreissena</taxon>
    </lineage>
</organism>
<proteinExistence type="predicted"/>
<reference evidence="2" key="2">
    <citation type="submission" date="2020-11" db="EMBL/GenBank/DDBJ databases">
        <authorList>
            <person name="McCartney M.A."/>
            <person name="Auch B."/>
            <person name="Kono T."/>
            <person name="Mallez S."/>
            <person name="Becker A."/>
            <person name="Gohl D.M."/>
            <person name="Silverstein K.A.T."/>
            <person name="Koren S."/>
            <person name="Bechman K.B."/>
            <person name="Herman A."/>
            <person name="Abrahante J.E."/>
            <person name="Garbe J."/>
        </authorList>
    </citation>
    <scope>NUCLEOTIDE SEQUENCE</scope>
    <source>
        <strain evidence="2">Duluth1</strain>
        <tissue evidence="2">Whole animal</tissue>
    </source>
</reference>
<keyword evidence="3" id="KW-1185">Reference proteome</keyword>
<reference evidence="2" key="1">
    <citation type="journal article" date="2019" name="bioRxiv">
        <title>The Genome of the Zebra Mussel, Dreissena polymorpha: A Resource for Invasive Species Research.</title>
        <authorList>
            <person name="McCartney M.A."/>
            <person name="Auch B."/>
            <person name="Kono T."/>
            <person name="Mallez S."/>
            <person name="Zhang Y."/>
            <person name="Obille A."/>
            <person name="Becker A."/>
            <person name="Abrahante J.E."/>
            <person name="Garbe J."/>
            <person name="Badalamenti J.P."/>
            <person name="Herman A."/>
            <person name="Mangelson H."/>
            <person name="Liachko I."/>
            <person name="Sullivan S."/>
            <person name="Sone E.D."/>
            <person name="Koren S."/>
            <person name="Silverstein K.A.T."/>
            <person name="Beckman K.B."/>
            <person name="Gohl D.M."/>
        </authorList>
    </citation>
    <scope>NUCLEOTIDE SEQUENCE</scope>
    <source>
        <strain evidence="2">Duluth1</strain>
        <tissue evidence="2">Whole animal</tissue>
    </source>
</reference>
<evidence type="ECO:0000313" key="2">
    <source>
        <dbReference type="EMBL" id="KAH3816926.1"/>
    </source>
</evidence>
<evidence type="ECO:0000313" key="3">
    <source>
        <dbReference type="Proteomes" id="UP000828390"/>
    </source>
</evidence>
<dbReference type="AlphaFoldDB" id="A0A9D4GK45"/>
<sequence>MLKWLTGNSTTKSSKENESEKCGIGLPAPSSPLAGTLNSVVEREYQTSPALSGKKRKRGQYTCYSPESKAKLARYAIEHGNSKAAKHFSSKSGTSINESTIRNFKASYLLKKRQSR</sequence>
<dbReference type="EMBL" id="JAIWYP010000005">
    <property type="protein sequence ID" value="KAH3816926.1"/>
    <property type="molecule type" value="Genomic_DNA"/>
</dbReference>
<name>A0A9D4GK45_DREPO</name>
<protein>
    <submittedName>
        <fullName evidence="2">Uncharacterized protein</fullName>
    </submittedName>
</protein>